<sequence>MNTINITQARKDLFGLVEGVNNGFNPVTIVNNRGGSAVLISEQDWRDIQETLFLTSLPNFVKDVKKMKSGKKDGWKGYKEEEEW</sequence>
<dbReference type="EMBL" id="DUTP01000001">
    <property type="protein sequence ID" value="HHX99194.1"/>
    <property type="molecule type" value="Genomic_DNA"/>
</dbReference>
<dbReference type="InterPro" id="IPR036165">
    <property type="entry name" value="YefM-like_sf"/>
</dbReference>
<dbReference type="PANTHER" id="PTHR33713:SF6">
    <property type="entry name" value="ANTITOXIN YEFM"/>
    <property type="match status" value="1"/>
</dbReference>
<evidence type="ECO:0000256" key="2">
    <source>
        <dbReference type="RuleBase" id="RU362080"/>
    </source>
</evidence>
<accession>A0A832Q7I3</accession>
<comment type="similarity">
    <text evidence="1 2">Belongs to the phD/YefM antitoxin family.</text>
</comment>
<evidence type="ECO:0000313" key="4">
    <source>
        <dbReference type="Proteomes" id="UP000576550"/>
    </source>
</evidence>
<dbReference type="SUPFAM" id="SSF143120">
    <property type="entry name" value="YefM-like"/>
    <property type="match status" value="1"/>
</dbReference>
<protein>
    <recommendedName>
        <fullName evidence="2">Antitoxin</fullName>
    </recommendedName>
</protein>
<comment type="function">
    <text evidence="2">Antitoxin component of a type II toxin-antitoxin (TA) system.</text>
</comment>
<reference evidence="3 4" key="1">
    <citation type="journal article" date="2020" name="Biotechnol. Biofuels">
        <title>New insights from the biogas microbiome by comprehensive genome-resolved metagenomics of nearly 1600 species originating from multiple anaerobic digesters.</title>
        <authorList>
            <person name="Campanaro S."/>
            <person name="Treu L."/>
            <person name="Rodriguez-R L.M."/>
            <person name="Kovalovszki A."/>
            <person name="Ziels R.M."/>
            <person name="Maus I."/>
            <person name="Zhu X."/>
            <person name="Kougias P.G."/>
            <person name="Basile A."/>
            <person name="Luo G."/>
            <person name="Schluter A."/>
            <person name="Konstantinidis K.T."/>
            <person name="Angelidaki I."/>
        </authorList>
    </citation>
    <scope>NUCLEOTIDE SEQUENCE [LARGE SCALE GENOMIC DNA]</scope>
    <source>
        <strain evidence="3">AS05jafATM_89</strain>
    </source>
</reference>
<dbReference type="Gene3D" id="3.40.1620.10">
    <property type="entry name" value="YefM-like domain"/>
    <property type="match status" value="1"/>
</dbReference>
<proteinExistence type="inferred from homology"/>
<name>A0A832Q7I3_9BACT</name>
<gene>
    <name evidence="3" type="ORF">GX533_00720</name>
</gene>
<dbReference type="InterPro" id="IPR006442">
    <property type="entry name" value="Antitoxin_Phd/YefM"/>
</dbReference>
<dbReference type="InterPro" id="IPR051405">
    <property type="entry name" value="phD/YefM_antitoxin"/>
</dbReference>
<dbReference type="Pfam" id="PF02604">
    <property type="entry name" value="PhdYeFM_antitox"/>
    <property type="match status" value="1"/>
</dbReference>
<evidence type="ECO:0000313" key="3">
    <source>
        <dbReference type="EMBL" id="HHX99194.1"/>
    </source>
</evidence>
<evidence type="ECO:0000256" key="1">
    <source>
        <dbReference type="ARBA" id="ARBA00009981"/>
    </source>
</evidence>
<dbReference type="AlphaFoldDB" id="A0A832Q7I3"/>
<dbReference type="NCBIfam" id="TIGR01552">
    <property type="entry name" value="phd_fam"/>
    <property type="match status" value="1"/>
</dbReference>
<dbReference type="Proteomes" id="UP000576550">
    <property type="component" value="Unassembled WGS sequence"/>
</dbReference>
<dbReference type="PANTHER" id="PTHR33713">
    <property type="entry name" value="ANTITOXIN YAFN-RELATED"/>
    <property type="match status" value="1"/>
</dbReference>
<organism evidence="3 4">
    <name type="scientific">Candidatus Dojkabacteria bacterium</name>
    <dbReference type="NCBI Taxonomy" id="2099670"/>
    <lineage>
        <taxon>Bacteria</taxon>
        <taxon>Candidatus Dojkabacteria</taxon>
    </lineage>
</organism>
<comment type="caution">
    <text evidence="3">The sequence shown here is derived from an EMBL/GenBank/DDBJ whole genome shotgun (WGS) entry which is preliminary data.</text>
</comment>